<keyword evidence="3" id="KW-1185">Reference proteome</keyword>
<accession>A0A2J6PKU3</accession>
<dbReference type="STRING" id="1745343.A0A2J6PKU3"/>
<reference evidence="2 3" key="1">
    <citation type="submission" date="2016-05" db="EMBL/GenBank/DDBJ databases">
        <title>A degradative enzymes factory behind the ericoid mycorrhizal symbiosis.</title>
        <authorList>
            <consortium name="DOE Joint Genome Institute"/>
            <person name="Martino E."/>
            <person name="Morin E."/>
            <person name="Grelet G."/>
            <person name="Kuo A."/>
            <person name="Kohler A."/>
            <person name="Daghino S."/>
            <person name="Barry K."/>
            <person name="Choi C."/>
            <person name="Cichocki N."/>
            <person name="Clum A."/>
            <person name="Copeland A."/>
            <person name="Hainaut M."/>
            <person name="Haridas S."/>
            <person name="Labutti K."/>
            <person name="Lindquist E."/>
            <person name="Lipzen A."/>
            <person name="Khouja H.-R."/>
            <person name="Murat C."/>
            <person name="Ohm R."/>
            <person name="Olson A."/>
            <person name="Spatafora J."/>
            <person name="Veneault-Fourrey C."/>
            <person name="Henrissat B."/>
            <person name="Grigoriev I."/>
            <person name="Martin F."/>
            <person name="Perotto S."/>
        </authorList>
    </citation>
    <scope>NUCLEOTIDE SEQUENCE [LARGE SCALE GENOMIC DNA]</scope>
    <source>
        <strain evidence="2 3">UAMH 7357</strain>
    </source>
</reference>
<protein>
    <recommendedName>
        <fullName evidence="1">Heterokaryon incompatibility domain-containing protein</fullName>
    </recommendedName>
</protein>
<dbReference type="InterPro" id="IPR052895">
    <property type="entry name" value="HetReg/Transcr_Mod"/>
</dbReference>
<dbReference type="AlphaFoldDB" id="A0A2J6PKU3"/>
<evidence type="ECO:0000313" key="2">
    <source>
        <dbReference type="EMBL" id="PMD14668.1"/>
    </source>
</evidence>
<dbReference type="InterPro" id="IPR010730">
    <property type="entry name" value="HET"/>
</dbReference>
<evidence type="ECO:0000259" key="1">
    <source>
        <dbReference type="Pfam" id="PF06985"/>
    </source>
</evidence>
<organism evidence="2 3">
    <name type="scientific">Hyaloscypha hepaticicola</name>
    <dbReference type="NCBI Taxonomy" id="2082293"/>
    <lineage>
        <taxon>Eukaryota</taxon>
        <taxon>Fungi</taxon>
        <taxon>Dikarya</taxon>
        <taxon>Ascomycota</taxon>
        <taxon>Pezizomycotina</taxon>
        <taxon>Leotiomycetes</taxon>
        <taxon>Helotiales</taxon>
        <taxon>Hyaloscyphaceae</taxon>
        <taxon>Hyaloscypha</taxon>
    </lineage>
</organism>
<dbReference type="Pfam" id="PF26639">
    <property type="entry name" value="Het-6_barrel"/>
    <property type="match status" value="1"/>
</dbReference>
<sequence length="617" mass="69515">MDEEILLSPTEYKYAPLQGLHSVRLLTLHPAASYETPIRISLREVSLDASVEFAALSYTWTTIGGDCSLSKCVECDGAIIKTTANCDAALRRIRHVEIFSNFWIDAICINQSNDDEKSLQIPLMRQIYRKALWVPSWIGEASCTLDEETSRPITDLGMEFLHNFAIELQGSKDSGQNPRHGTLYQEVVREHKAFWYCGVAAFSPSVRGLWEILHRPWWKRLWVVQEVSLARSLVLICGSKAVTFDKVEMVIDGLVRKHPGKSDDEYEFCANFVCSAISHFAMRDFVKRTQLQSDCTSGNGGPGQKAIRILDSTRNLCATDPRDKIYGIQGFFGDPQSDPENIFPAADYSKTAADVYADVARTIIIKTKTLDVLTTCYGFVRTVPDLPSWAPSWNHTPLEYFSVAGFKASNNSYVVYEASGDNQILKLKGKRVDVVKHVPDIPRTLEYNHLECTRLWRQWTDLAFSLQSYPTGENITDVLLHTLCWDNNTVFERLAPGEYRKNFEAWLNILQSSNPLEAVAKDLFEDEMAYSYAHRAEFLIWGRCLSTTVNSHLALVPMSASTDDQIVVLSGGKLPFVLRATGSTFKIIGPCYMHGIMDGEAFPKEEAAEDLESFTLR</sequence>
<dbReference type="EMBL" id="KZ613520">
    <property type="protein sequence ID" value="PMD14668.1"/>
    <property type="molecule type" value="Genomic_DNA"/>
</dbReference>
<dbReference type="Pfam" id="PF06985">
    <property type="entry name" value="HET"/>
    <property type="match status" value="1"/>
</dbReference>
<dbReference type="PANTHER" id="PTHR24148">
    <property type="entry name" value="ANKYRIN REPEAT DOMAIN-CONTAINING PROTEIN 39 HOMOLOG-RELATED"/>
    <property type="match status" value="1"/>
</dbReference>
<name>A0A2J6PKU3_9HELO</name>
<dbReference type="Proteomes" id="UP000235672">
    <property type="component" value="Unassembled WGS sequence"/>
</dbReference>
<dbReference type="PANTHER" id="PTHR24148:SF64">
    <property type="entry name" value="HETEROKARYON INCOMPATIBILITY DOMAIN-CONTAINING PROTEIN"/>
    <property type="match status" value="1"/>
</dbReference>
<gene>
    <name evidence="2" type="ORF">NA56DRAFT_583347</name>
</gene>
<dbReference type="OrthoDB" id="194358at2759"/>
<evidence type="ECO:0000313" key="3">
    <source>
        <dbReference type="Proteomes" id="UP000235672"/>
    </source>
</evidence>
<proteinExistence type="predicted"/>
<feature type="domain" description="Heterokaryon incompatibility" evidence="1">
    <location>
        <begin position="53"/>
        <end position="226"/>
    </location>
</feature>